<evidence type="ECO:0000313" key="3">
    <source>
        <dbReference type="Proteomes" id="UP000760860"/>
    </source>
</evidence>
<keyword evidence="1" id="KW-0732">Signal</keyword>
<gene>
    <name evidence="2" type="ORF">PC129_g17387</name>
</gene>
<evidence type="ECO:0000313" key="2">
    <source>
        <dbReference type="EMBL" id="KAG3211642.1"/>
    </source>
</evidence>
<dbReference type="EMBL" id="RCMV01000930">
    <property type="protein sequence ID" value="KAG3211642.1"/>
    <property type="molecule type" value="Genomic_DNA"/>
</dbReference>
<feature type="chain" id="PRO_5035749406" description="RxLR effector protein" evidence="1">
    <location>
        <begin position="21"/>
        <end position="428"/>
    </location>
</feature>
<organism evidence="2 3">
    <name type="scientific">Phytophthora cactorum</name>
    <dbReference type="NCBI Taxonomy" id="29920"/>
    <lineage>
        <taxon>Eukaryota</taxon>
        <taxon>Sar</taxon>
        <taxon>Stramenopiles</taxon>
        <taxon>Oomycota</taxon>
        <taxon>Peronosporomycetes</taxon>
        <taxon>Peronosporales</taxon>
        <taxon>Peronosporaceae</taxon>
        <taxon>Phytophthora</taxon>
    </lineage>
</organism>
<proteinExistence type="predicted"/>
<dbReference type="AlphaFoldDB" id="A0A8T1HK03"/>
<sequence>MRLSWFILLLLFVFALPARGDTASSASIAKTEASSGHRYLRKHTRPTFNKDDETFGERTIGIKLPSAAIITNLIKSGEQALTKLAGRSTSEKQKTTESLFQNLNVGAAETKLFERAPYQKWVGSVSNIYKKKPQAGEAAIFRTLVAHYGDETLANLLAQARQVSTTESIAKQFETIQLDNWITQRKTADEIYSLLKLDAVDNIFTRPSLETLISYVTGLQTADPYDWLAVKLTKRYGEDGLAHMVAAAKPIGSPGEISAMLVRETEHSVLENPAIKTWVAYATELDWENAYMLMFSVMQRRYSNYVAEQFWVGCGQTADDAFNSLKLEIVRDKGRIRVVSELEKRFGNMDLARVLFAAEKNATIMKETITSLRTLQFQKWCRLNWQPDKIAIKLAEQKDTRNRSVFDGYRDFYANYYRDIFKRPAIGG</sequence>
<comment type="caution">
    <text evidence="2">The sequence shown here is derived from an EMBL/GenBank/DDBJ whole genome shotgun (WGS) entry which is preliminary data.</text>
</comment>
<feature type="signal peptide" evidence="1">
    <location>
        <begin position="1"/>
        <end position="20"/>
    </location>
</feature>
<accession>A0A8T1HK03</accession>
<dbReference type="VEuPathDB" id="FungiDB:PC110_g17408"/>
<name>A0A8T1HK03_9STRA</name>
<evidence type="ECO:0000256" key="1">
    <source>
        <dbReference type="SAM" id="SignalP"/>
    </source>
</evidence>
<evidence type="ECO:0008006" key="4">
    <source>
        <dbReference type="Google" id="ProtNLM"/>
    </source>
</evidence>
<reference evidence="2" key="1">
    <citation type="submission" date="2018-05" db="EMBL/GenBank/DDBJ databases">
        <title>Effector identification in a new, highly contiguous assembly of the strawberry crown rot pathogen Phytophthora cactorum.</title>
        <authorList>
            <person name="Armitage A.D."/>
            <person name="Nellist C.F."/>
            <person name="Bates H."/>
            <person name="Vickerstaff R.J."/>
            <person name="Harrison R.J."/>
        </authorList>
    </citation>
    <scope>NUCLEOTIDE SEQUENCE</scope>
    <source>
        <strain evidence="2">P421</strain>
    </source>
</reference>
<dbReference type="Proteomes" id="UP000760860">
    <property type="component" value="Unassembled WGS sequence"/>
</dbReference>
<protein>
    <recommendedName>
        <fullName evidence="4">RxLR effector protein</fullName>
    </recommendedName>
</protein>